<dbReference type="PANTHER" id="PTHR21421:SF29">
    <property type="entry name" value="GUSTATORY RECEPTOR 5A FOR TREHALOSE-RELATED"/>
    <property type="match status" value="1"/>
</dbReference>
<accession>A0A6J2K6S3</accession>
<keyword evidence="5 8" id="KW-1133">Transmembrane helix</keyword>
<dbReference type="Pfam" id="PF06151">
    <property type="entry name" value="Trehalose_recp"/>
    <property type="match status" value="1"/>
</dbReference>
<feature type="transmembrane region" description="Helical" evidence="8">
    <location>
        <begin position="276"/>
        <end position="299"/>
    </location>
</feature>
<dbReference type="PANTHER" id="PTHR21421">
    <property type="entry name" value="GUSTATORY RECEPTOR"/>
    <property type="match status" value="1"/>
</dbReference>
<dbReference type="RefSeq" id="XP_028037655.1">
    <property type="nucleotide sequence ID" value="XM_028181854.1"/>
</dbReference>
<dbReference type="OrthoDB" id="5800391at2759"/>
<dbReference type="KEGG" id="bman:114248574"/>
<dbReference type="GO" id="GO:0005886">
    <property type="term" value="C:plasma membrane"/>
    <property type="evidence" value="ECO:0007669"/>
    <property type="project" value="UniProtKB-SubCell"/>
</dbReference>
<evidence type="ECO:0000256" key="6">
    <source>
        <dbReference type="ARBA" id="ARBA00023136"/>
    </source>
</evidence>
<dbReference type="GO" id="GO:0008527">
    <property type="term" value="F:taste receptor activity"/>
    <property type="evidence" value="ECO:0007669"/>
    <property type="project" value="InterPro"/>
</dbReference>
<evidence type="ECO:0000256" key="3">
    <source>
        <dbReference type="ARBA" id="ARBA00022475"/>
    </source>
</evidence>
<dbReference type="GeneID" id="114248574"/>
<evidence type="ECO:0000313" key="10">
    <source>
        <dbReference type="RefSeq" id="XP_028037655.1"/>
    </source>
</evidence>
<evidence type="ECO:0000313" key="9">
    <source>
        <dbReference type="Proteomes" id="UP000504629"/>
    </source>
</evidence>
<evidence type="ECO:0000256" key="2">
    <source>
        <dbReference type="ARBA" id="ARBA00005327"/>
    </source>
</evidence>
<dbReference type="AlphaFoldDB" id="A0A6J2K6S3"/>
<dbReference type="Proteomes" id="UP000504629">
    <property type="component" value="Unplaced"/>
</dbReference>
<feature type="transmembrane region" description="Helical" evidence="8">
    <location>
        <begin position="80"/>
        <end position="103"/>
    </location>
</feature>
<dbReference type="InterPro" id="IPR009318">
    <property type="entry name" value="Gustatory_rcpt"/>
</dbReference>
<keyword evidence="7" id="KW-0675">Receptor</keyword>
<proteinExistence type="inferred from homology"/>
<keyword evidence="4 8" id="KW-0812">Transmembrane</keyword>
<dbReference type="GO" id="GO:0050916">
    <property type="term" value="P:sensory perception of sweet taste"/>
    <property type="evidence" value="ECO:0007669"/>
    <property type="project" value="UniProtKB-ARBA"/>
</dbReference>
<keyword evidence="9" id="KW-1185">Reference proteome</keyword>
<evidence type="ECO:0000256" key="8">
    <source>
        <dbReference type="SAM" id="Phobius"/>
    </source>
</evidence>
<evidence type="ECO:0000256" key="7">
    <source>
        <dbReference type="ARBA" id="ARBA00023170"/>
    </source>
</evidence>
<feature type="transmembrane region" description="Helical" evidence="8">
    <location>
        <begin position="38"/>
        <end position="60"/>
    </location>
</feature>
<keyword evidence="6 8" id="KW-0472">Membrane</keyword>
<name>A0A6J2K6S3_BOMMA</name>
<protein>
    <submittedName>
        <fullName evidence="10">Gustatory receptor for sugar taste 64a-like</fullName>
    </submittedName>
</protein>
<comment type="subcellular location">
    <subcellularLocation>
        <location evidence="1">Cell membrane</location>
        <topology evidence="1">Multi-pass membrane protein</topology>
    </subcellularLocation>
</comment>
<sequence>MNNFQRKNKNFKSDEFLPTMTRIFSMTRYFGVSTCKPSIAFGWTVILFLMLLAIEVGAIWKIVRLLGGWAVHSTDSRGFTARLSGCIFYGNALLSLILSIKFVSSWEQLSERWSRTETDPGLRLPSDSRIKRRTVLVSAFVMTCACVEHMLSMMSATGFDCPPEEYMERYILSSHGFLVQNDEYNLWLAIPIFIMSKLATALWNFQDLIIILISMGFTSRYNRLNTYVHRVVMLERNLKEGTQVSSENHMRFQIWRRIRQAYVRQAALVRLVDDQLGALVLLSNVNNLYFICLQLFLGINSKDRGSFINRLYYFISLGWLMFRACGVVLAAADVYIHSKKALISLYLCPELAYNLEIKRLKYQLKNDEVALTGMGLFSLNRELLLEVAAAVLKYELVLVQYDK</sequence>
<comment type="similarity">
    <text evidence="2">Belongs to the insect chemoreceptor superfamily. Gustatory receptor (GR) family. Gr5a subfamily.</text>
</comment>
<feature type="transmembrane region" description="Helical" evidence="8">
    <location>
        <begin position="311"/>
        <end position="336"/>
    </location>
</feature>
<keyword evidence="3" id="KW-1003">Cell membrane</keyword>
<gene>
    <name evidence="10" type="primary">LOC114248574</name>
</gene>
<reference evidence="10" key="1">
    <citation type="submission" date="2025-08" db="UniProtKB">
        <authorList>
            <consortium name="RefSeq"/>
        </authorList>
    </citation>
    <scope>IDENTIFICATION</scope>
    <source>
        <tissue evidence="10">Silk gland</tissue>
    </source>
</reference>
<feature type="transmembrane region" description="Helical" evidence="8">
    <location>
        <begin position="184"/>
        <end position="205"/>
    </location>
</feature>
<organism evidence="9 10">
    <name type="scientific">Bombyx mandarina</name>
    <name type="common">Wild silk moth</name>
    <name type="synonym">Wild silkworm</name>
    <dbReference type="NCBI Taxonomy" id="7092"/>
    <lineage>
        <taxon>Eukaryota</taxon>
        <taxon>Metazoa</taxon>
        <taxon>Ecdysozoa</taxon>
        <taxon>Arthropoda</taxon>
        <taxon>Hexapoda</taxon>
        <taxon>Insecta</taxon>
        <taxon>Pterygota</taxon>
        <taxon>Neoptera</taxon>
        <taxon>Endopterygota</taxon>
        <taxon>Lepidoptera</taxon>
        <taxon>Glossata</taxon>
        <taxon>Ditrysia</taxon>
        <taxon>Bombycoidea</taxon>
        <taxon>Bombycidae</taxon>
        <taxon>Bombycinae</taxon>
        <taxon>Bombyx</taxon>
    </lineage>
</organism>
<evidence type="ECO:0000256" key="1">
    <source>
        <dbReference type="ARBA" id="ARBA00004651"/>
    </source>
</evidence>
<feature type="transmembrane region" description="Helical" evidence="8">
    <location>
        <begin position="135"/>
        <end position="159"/>
    </location>
</feature>
<evidence type="ECO:0000256" key="4">
    <source>
        <dbReference type="ARBA" id="ARBA00022692"/>
    </source>
</evidence>
<evidence type="ECO:0000256" key="5">
    <source>
        <dbReference type="ARBA" id="ARBA00022989"/>
    </source>
</evidence>